<organism evidence="1 3">
    <name type="scientific">Didymodactylos carnosus</name>
    <dbReference type="NCBI Taxonomy" id="1234261"/>
    <lineage>
        <taxon>Eukaryota</taxon>
        <taxon>Metazoa</taxon>
        <taxon>Spiralia</taxon>
        <taxon>Gnathifera</taxon>
        <taxon>Rotifera</taxon>
        <taxon>Eurotatoria</taxon>
        <taxon>Bdelloidea</taxon>
        <taxon>Philodinida</taxon>
        <taxon>Philodinidae</taxon>
        <taxon>Didymodactylos</taxon>
    </lineage>
</organism>
<dbReference type="AlphaFoldDB" id="A0A815UN79"/>
<name>A0A815UN79_9BILA</name>
<comment type="caution">
    <text evidence="1">The sequence shown here is derived from an EMBL/GenBank/DDBJ whole genome shotgun (WGS) entry which is preliminary data.</text>
</comment>
<evidence type="ECO:0000313" key="2">
    <source>
        <dbReference type="EMBL" id="CAF4379049.1"/>
    </source>
</evidence>
<dbReference type="Proteomes" id="UP000681722">
    <property type="component" value="Unassembled WGS sequence"/>
</dbReference>
<keyword evidence="3" id="KW-1185">Reference proteome</keyword>
<dbReference type="Proteomes" id="UP000663829">
    <property type="component" value="Unassembled WGS sequence"/>
</dbReference>
<evidence type="ECO:0000313" key="3">
    <source>
        <dbReference type="Proteomes" id="UP000663829"/>
    </source>
</evidence>
<evidence type="ECO:0000313" key="1">
    <source>
        <dbReference type="EMBL" id="CAF1519487.1"/>
    </source>
</evidence>
<dbReference type="EMBL" id="CAJNOQ010023747">
    <property type="protein sequence ID" value="CAF1519487.1"/>
    <property type="molecule type" value="Genomic_DNA"/>
</dbReference>
<dbReference type="OrthoDB" id="10066445at2759"/>
<gene>
    <name evidence="1" type="ORF">GPM918_LOCUS37489</name>
    <name evidence="2" type="ORF">SRO942_LOCUS38254</name>
</gene>
<protein>
    <submittedName>
        <fullName evidence="1">Uncharacterized protein</fullName>
    </submittedName>
</protein>
<feature type="non-terminal residue" evidence="1">
    <location>
        <position position="1"/>
    </location>
</feature>
<sequence length="382" mass="44376">LFAQMALDNDKCKRNICTITDDDDNVSAKRKDNKIPFNEIPDIETEILSLTSTVVNEIIALYICFIDGDIDSLLLEKRLNKLLVICPSLLLYSRIEYEWRYDDENLLKKLLYIVSSIIINVQYRKFFDQNSKLAKSNLRNLLHLIIQNNVFQNFENMSEPINSSAYFSLVVTILIPIISHKQVSVQDLQFFGTILSDSIVTKNVDNWAILKNVIELFQNANKLDDNAIIFAGIIIILLHEFFHILRRTLIKPAYCPFYHRTPKRKISLRGDIEMDEGGFQLEDRLFGFIYNTVGFKDANYLLNINKWRIVSHDKFKRRLLDVQLSDVQENADSNRLVLPCRGQSMEVKYDTKNTKVESDSMSPPIQRLDLKRCGVSYCRIDT</sequence>
<reference evidence="1" key="1">
    <citation type="submission" date="2021-02" db="EMBL/GenBank/DDBJ databases">
        <authorList>
            <person name="Nowell W R."/>
        </authorList>
    </citation>
    <scope>NUCLEOTIDE SEQUENCE</scope>
</reference>
<accession>A0A815UN79</accession>
<dbReference type="EMBL" id="CAJOBC010089298">
    <property type="protein sequence ID" value="CAF4379049.1"/>
    <property type="molecule type" value="Genomic_DNA"/>
</dbReference>
<proteinExistence type="predicted"/>